<name>A0A9W5TE95_BABOV</name>
<gene>
    <name evidence="4" type="ORF">BaOVIS_028320</name>
</gene>
<feature type="chain" id="PRO_5040948730" evidence="2">
    <location>
        <begin position="26"/>
        <end position="959"/>
    </location>
</feature>
<feature type="region of interest" description="Disordered" evidence="1">
    <location>
        <begin position="263"/>
        <end position="282"/>
    </location>
</feature>
<keyword evidence="2" id="KW-0732">Signal</keyword>
<dbReference type="InterPro" id="IPR001214">
    <property type="entry name" value="SET_dom"/>
</dbReference>
<proteinExistence type="predicted"/>
<dbReference type="PANTHER" id="PTHR13271">
    <property type="entry name" value="UNCHARACTERIZED PUTATIVE METHYLTRANSFERASE"/>
    <property type="match status" value="1"/>
</dbReference>
<dbReference type="PROSITE" id="PS50280">
    <property type="entry name" value="SET"/>
    <property type="match status" value="1"/>
</dbReference>
<dbReference type="SUPFAM" id="SSF82199">
    <property type="entry name" value="SET domain"/>
    <property type="match status" value="1"/>
</dbReference>
<evidence type="ECO:0000256" key="1">
    <source>
        <dbReference type="SAM" id="MobiDB-lite"/>
    </source>
</evidence>
<dbReference type="CDD" id="cd10527">
    <property type="entry name" value="SET_LSMT"/>
    <property type="match status" value="1"/>
</dbReference>
<keyword evidence="5" id="KW-1185">Reference proteome</keyword>
<dbReference type="OrthoDB" id="432202at2759"/>
<dbReference type="Proteomes" id="UP001057455">
    <property type="component" value="Unassembled WGS sequence"/>
</dbReference>
<feature type="compositionally biased region" description="Polar residues" evidence="1">
    <location>
        <begin position="263"/>
        <end position="279"/>
    </location>
</feature>
<organism evidence="4 5">
    <name type="scientific">Babesia ovis</name>
    <dbReference type="NCBI Taxonomy" id="5869"/>
    <lineage>
        <taxon>Eukaryota</taxon>
        <taxon>Sar</taxon>
        <taxon>Alveolata</taxon>
        <taxon>Apicomplexa</taxon>
        <taxon>Aconoidasida</taxon>
        <taxon>Piroplasmida</taxon>
        <taxon>Babesiidae</taxon>
        <taxon>Babesia</taxon>
    </lineage>
</organism>
<evidence type="ECO:0000313" key="4">
    <source>
        <dbReference type="EMBL" id="GFE55428.1"/>
    </source>
</evidence>
<evidence type="ECO:0000259" key="3">
    <source>
        <dbReference type="PROSITE" id="PS50280"/>
    </source>
</evidence>
<dbReference type="Gene3D" id="3.90.1410.10">
    <property type="entry name" value="set domain protein methyltransferase, domain 1"/>
    <property type="match status" value="1"/>
</dbReference>
<accession>A0A9W5TE95</accession>
<sequence>MLAYSIVVKCVCVLLFLLWDRSGLCRKSYRARDGCLNHRQQKWAISKDSITFVLYNTTRKTRAYHKSHQDSTSAVNVIDVDTSSPEHIVTNVYNVLCKNGLINSSIRIDSSSRLAYNTDAIVDTFIAARDTDAALTGNVFGNGDDKFFIRFDGDSGIERKLVASQTIESGSIVAKIPRTCCFSLSQIKDVLLSTHDSQHCAYHGPVDRVFHEHIQNLQRLNTGQFMKGKDTNVKSGDNEQQLACFTVDSTAASGDQYAVANDKSITNGTAPGGNSTIDSSLHEDDHGHELDNVFLHRLSIAITRNRMKLLKALIIADCIFSIGNVLTVALENEEYASGYLNPDEVELLLLSLGIFSEYHNAVFKAVMHVIYDPLSLPILPKEDVIKLSWVHHLLTKDLQHLPQLLPTSAINDIQEPIFKDRLTQRLRGLNDVLLAATDPLYVIQDRIEHLAQSHYKIEDTKPNQKGCGPLMTNRKINAEMAMESIETELISFDTNHGGTIGTDMFKTSRGDIIHIVGDTRMEHNVDNHHINIMSFFEQYLCGTLDPQEYANVSVESWLNALNSLVTRESLGRLFAGVVAHNMRLQRPKKVDIVTELTNRSLLHHAAPGINVQSSSDHSGPALNTDAHIVPFVDLVNHKSVDPNCIVEVDNDSQFNLKALHEIQPGEELLVNYGELDNNQMFLDYGMVPRLDPKCGVLMDIEPGLIHSAARSRGLSHLLPTFFPAGLAPEKRELLQKINIFDIPNDDGFLQLYNEPHYGGVPVQQYNEFMSKFMGRQNIYTPGGNDVDLESLQQQRTVYQEPLEPLFPLSPGNNKTPLKIVHVNNDGVPDLRLILALKISFCKTKKRIEWISRQDSGYLATSVNSPLDIEVFRVASLICCEFIKTRYMATIIDDLRQASDPSLLKLSEQSVPLETIRQQNTMAITNALVLAHALRAKMPLYRCATYYESIANNFERNHKH</sequence>
<dbReference type="Pfam" id="PF00856">
    <property type="entry name" value="SET"/>
    <property type="match status" value="1"/>
</dbReference>
<feature type="signal peptide" evidence="2">
    <location>
        <begin position="1"/>
        <end position="25"/>
    </location>
</feature>
<dbReference type="InterPro" id="IPR050600">
    <property type="entry name" value="SETD3_SETD6_MTase"/>
</dbReference>
<dbReference type="GO" id="GO:0016279">
    <property type="term" value="F:protein-lysine N-methyltransferase activity"/>
    <property type="evidence" value="ECO:0007669"/>
    <property type="project" value="TreeGrafter"/>
</dbReference>
<dbReference type="EMBL" id="BLIY01000022">
    <property type="protein sequence ID" value="GFE55428.1"/>
    <property type="molecule type" value="Genomic_DNA"/>
</dbReference>
<evidence type="ECO:0000256" key="2">
    <source>
        <dbReference type="SAM" id="SignalP"/>
    </source>
</evidence>
<dbReference type="AlphaFoldDB" id="A0A9W5TE95"/>
<protein>
    <submittedName>
        <fullName evidence="4">Histone-lysine N-methyltransferase setd3, putative</fullName>
    </submittedName>
</protein>
<reference evidence="4" key="1">
    <citation type="submission" date="2019-12" db="EMBL/GenBank/DDBJ databases">
        <title>Genome sequence of Babesia ovis.</title>
        <authorList>
            <person name="Yamagishi J."/>
            <person name="Sevinc F."/>
            <person name="Xuan X."/>
        </authorList>
    </citation>
    <scope>NUCLEOTIDE SEQUENCE</scope>
    <source>
        <strain evidence="4">Selcuk</strain>
    </source>
</reference>
<evidence type="ECO:0000313" key="5">
    <source>
        <dbReference type="Proteomes" id="UP001057455"/>
    </source>
</evidence>
<feature type="domain" description="SET" evidence="3">
    <location>
        <begin position="453"/>
        <end position="673"/>
    </location>
</feature>
<dbReference type="InterPro" id="IPR046341">
    <property type="entry name" value="SET_dom_sf"/>
</dbReference>
<comment type="caution">
    <text evidence="4">The sequence shown here is derived from an EMBL/GenBank/DDBJ whole genome shotgun (WGS) entry which is preliminary data.</text>
</comment>